<gene>
    <name evidence="1" type="ORF">L6452_39554</name>
</gene>
<dbReference type="EMBL" id="CM042061">
    <property type="protein sequence ID" value="KAI3673435.1"/>
    <property type="molecule type" value="Genomic_DNA"/>
</dbReference>
<organism evidence="1 2">
    <name type="scientific">Arctium lappa</name>
    <name type="common">Greater burdock</name>
    <name type="synonym">Lappa major</name>
    <dbReference type="NCBI Taxonomy" id="4217"/>
    <lineage>
        <taxon>Eukaryota</taxon>
        <taxon>Viridiplantae</taxon>
        <taxon>Streptophyta</taxon>
        <taxon>Embryophyta</taxon>
        <taxon>Tracheophyta</taxon>
        <taxon>Spermatophyta</taxon>
        <taxon>Magnoliopsida</taxon>
        <taxon>eudicotyledons</taxon>
        <taxon>Gunneridae</taxon>
        <taxon>Pentapetalae</taxon>
        <taxon>asterids</taxon>
        <taxon>campanulids</taxon>
        <taxon>Asterales</taxon>
        <taxon>Asteraceae</taxon>
        <taxon>Carduoideae</taxon>
        <taxon>Cardueae</taxon>
        <taxon>Arctiinae</taxon>
        <taxon>Arctium</taxon>
    </lineage>
</organism>
<keyword evidence="2" id="KW-1185">Reference proteome</keyword>
<accession>A0ACB8XSL0</accession>
<reference evidence="2" key="1">
    <citation type="journal article" date="2022" name="Mol. Ecol. Resour.">
        <title>The genomes of chicory, endive, great burdock and yacon provide insights into Asteraceae palaeo-polyploidization history and plant inulin production.</title>
        <authorList>
            <person name="Fan W."/>
            <person name="Wang S."/>
            <person name="Wang H."/>
            <person name="Wang A."/>
            <person name="Jiang F."/>
            <person name="Liu H."/>
            <person name="Zhao H."/>
            <person name="Xu D."/>
            <person name="Zhang Y."/>
        </authorList>
    </citation>
    <scope>NUCLEOTIDE SEQUENCE [LARGE SCALE GENOMIC DNA]</scope>
    <source>
        <strain evidence="2">cv. Niubang</strain>
    </source>
</reference>
<comment type="caution">
    <text evidence="1">The sequence shown here is derived from an EMBL/GenBank/DDBJ whole genome shotgun (WGS) entry which is preliminary data.</text>
</comment>
<evidence type="ECO:0000313" key="2">
    <source>
        <dbReference type="Proteomes" id="UP001055879"/>
    </source>
</evidence>
<dbReference type="Proteomes" id="UP001055879">
    <property type="component" value="Linkage Group LG15"/>
</dbReference>
<reference evidence="1 2" key="2">
    <citation type="journal article" date="2022" name="Mol. Ecol. Resour.">
        <title>The genomes of chicory, endive, great burdock and yacon provide insights into Asteraceae paleo-polyploidization history and plant inulin production.</title>
        <authorList>
            <person name="Fan W."/>
            <person name="Wang S."/>
            <person name="Wang H."/>
            <person name="Wang A."/>
            <person name="Jiang F."/>
            <person name="Liu H."/>
            <person name="Zhao H."/>
            <person name="Xu D."/>
            <person name="Zhang Y."/>
        </authorList>
    </citation>
    <scope>NUCLEOTIDE SEQUENCE [LARGE SCALE GENOMIC DNA]</scope>
    <source>
        <strain evidence="2">cv. Niubang</strain>
    </source>
</reference>
<sequence length="352" mass="38121">MEDALKDQSSVSGNQGGGSAKLLRYPLRSATKSKDDKPPISAPSTASRRGRPFSSVSQSVSVLDISAKEKSAKPPRRLSIPTKSTASPAPKPACDITPISEARAIRSRNIEAKSDTPISDVSRSSSRKKFSVLSSASYWLSQIKLSEAAGKHRVSLGFFKLAQVAACENLQLLRNELQSYALRHNILDLGESAKEVLQSYEIPKCIEQMQVSETYCSHEPEQGTQSSSDDAHSLSSINEIPKQKPRSSNNSAGSAAKESTKENNQKKLVSRTKSSTNKKTANQQSALKAGRGKMQNDLRKPNKKSNKEKQMVKSKGNKSATEGVVSSSEEAVTEENKENMDAPPAVEISLET</sequence>
<proteinExistence type="predicted"/>
<name>A0ACB8XSL0_ARCLA</name>
<protein>
    <submittedName>
        <fullName evidence="1">Uncharacterized protein</fullName>
    </submittedName>
</protein>
<evidence type="ECO:0000313" key="1">
    <source>
        <dbReference type="EMBL" id="KAI3673435.1"/>
    </source>
</evidence>